<dbReference type="PANTHER" id="PTHR30273">
    <property type="entry name" value="PERIPLASMIC SIGNAL SENSOR AND SIGMA FACTOR ACTIVATOR FECR-RELATED"/>
    <property type="match status" value="1"/>
</dbReference>
<organism evidence="3 4">
    <name type="scientific">Chitinophaga rhizophila</name>
    <dbReference type="NCBI Taxonomy" id="2866212"/>
    <lineage>
        <taxon>Bacteria</taxon>
        <taxon>Pseudomonadati</taxon>
        <taxon>Bacteroidota</taxon>
        <taxon>Chitinophagia</taxon>
        <taxon>Chitinophagales</taxon>
        <taxon>Chitinophagaceae</taxon>
        <taxon>Chitinophaga</taxon>
    </lineage>
</organism>
<reference evidence="3 4" key="1">
    <citation type="submission" date="2021-08" db="EMBL/GenBank/DDBJ databases">
        <title>The genome sequence of Chitinophaga sp. B61.</title>
        <authorList>
            <person name="Zhang X."/>
        </authorList>
    </citation>
    <scope>NUCLEOTIDE SEQUENCE [LARGE SCALE GENOMIC DNA]</scope>
    <source>
        <strain evidence="3 4">B61</strain>
    </source>
</reference>
<dbReference type="InterPro" id="IPR012373">
    <property type="entry name" value="Ferrdict_sens_TM"/>
</dbReference>
<keyword evidence="1" id="KW-0472">Membrane</keyword>
<evidence type="ECO:0000259" key="2">
    <source>
        <dbReference type="Pfam" id="PF04773"/>
    </source>
</evidence>
<feature type="domain" description="FecR protein" evidence="2">
    <location>
        <begin position="171"/>
        <end position="266"/>
    </location>
</feature>
<accession>A0ABS7G5Z9</accession>
<feature type="transmembrane region" description="Helical" evidence="1">
    <location>
        <begin position="74"/>
        <end position="96"/>
    </location>
</feature>
<comment type="caution">
    <text evidence="3">The sequence shown here is derived from an EMBL/GenBank/DDBJ whole genome shotgun (WGS) entry which is preliminary data.</text>
</comment>
<keyword evidence="1" id="KW-0812">Transmembrane</keyword>
<gene>
    <name evidence="3" type="ORF">K1Y79_01935</name>
</gene>
<protein>
    <submittedName>
        <fullName evidence="3">FecR domain-containing protein</fullName>
    </submittedName>
</protein>
<dbReference type="EMBL" id="JAICCF010000001">
    <property type="protein sequence ID" value="MBW8683082.1"/>
    <property type="molecule type" value="Genomic_DNA"/>
</dbReference>
<sequence>MLNNLEFKKLLRRYQEGKCNSDEVSEVESWYYYLTVMSELPGQYIPSEEMKERIWSKIMSADQFDKRRRKIHQIAYGVAAAAILLILLTISFPRLFSREGAVRQQDPFVEQDGVLKLSDGRRYVLNQHPRKRVLADLPHVSISLSDSGYVNYRLKQSTVSGASIFFDPGLDVLSTPAERQCRMSLPDGSIAFLNAGSKLTFPSVFTAYVRQVELEGEGYFEVAKDSSRPFVVISGNQQVQVLGTHFNIRCYPHDAVRTTLLEGSVQVRVGTTGETVSLAAGEQTVLNGNSLVKSQANTAMEMAWTTGWFDFKGVLLRDALMQISQWYNVPLHHHIPELKIHAHLDRSLSLSENLSWLSKSSKMSIAFQDGMIQVEPSH</sequence>
<dbReference type="PIRSF" id="PIRSF018266">
    <property type="entry name" value="FecR"/>
    <property type="match status" value="1"/>
</dbReference>
<name>A0ABS7G5Z9_9BACT</name>
<dbReference type="RefSeq" id="WP_220248315.1">
    <property type="nucleotide sequence ID" value="NZ_JAICCF010000001.1"/>
</dbReference>
<dbReference type="InterPro" id="IPR006860">
    <property type="entry name" value="FecR"/>
</dbReference>
<proteinExistence type="predicted"/>
<dbReference type="Gene3D" id="3.55.50.30">
    <property type="match status" value="1"/>
</dbReference>
<evidence type="ECO:0000256" key="1">
    <source>
        <dbReference type="SAM" id="Phobius"/>
    </source>
</evidence>
<dbReference type="Proteomes" id="UP000812961">
    <property type="component" value="Unassembled WGS sequence"/>
</dbReference>
<evidence type="ECO:0000313" key="3">
    <source>
        <dbReference type="EMBL" id="MBW8683082.1"/>
    </source>
</evidence>
<keyword evidence="4" id="KW-1185">Reference proteome</keyword>
<evidence type="ECO:0000313" key="4">
    <source>
        <dbReference type="Proteomes" id="UP000812961"/>
    </source>
</evidence>
<keyword evidence="1" id="KW-1133">Transmembrane helix</keyword>
<dbReference type="Gene3D" id="2.60.120.1440">
    <property type="match status" value="1"/>
</dbReference>
<dbReference type="Pfam" id="PF04773">
    <property type="entry name" value="FecR"/>
    <property type="match status" value="1"/>
</dbReference>
<dbReference type="PANTHER" id="PTHR30273:SF2">
    <property type="entry name" value="PROTEIN FECR"/>
    <property type="match status" value="1"/>
</dbReference>